<dbReference type="VEuPathDB" id="FungiDB:VP01_12721g1"/>
<dbReference type="AlphaFoldDB" id="A0A0L6VNW9"/>
<protein>
    <submittedName>
        <fullName evidence="1">Uncharacterized protein</fullName>
    </submittedName>
</protein>
<feature type="non-terminal residue" evidence="1">
    <location>
        <position position="1"/>
    </location>
</feature>
<dbReference type="Proteomes" id="UP000037035">
    <property type="component" value="Unassembled WGS sequence"/>
</dbReference>
<reference evidence="1 2" key="1">
    <citation type="submission" date="2015-08" db="EMBL/GenBank/DDBJ databases">
        <title>Next Generation Sequencing and Analysis of the Genome of Puccinia sorghi L Schw, the Causal Agent of Maize Common Rust.</title>
        <authorList>
            <person name="Rochi L."/>
            <person name="Burguener G."/>
            <person name="Darino M."/>
            <person name="Turjanski A."/>
            <person name="Kreff E."/>
            <person name="Dieguez M.J."/>
            <person name="Sacco F."/>
        </authorList>
    </citation>
    <scope>NUCLEOTIDE SEQUENCE [LARGE SCALE GENOMIC DNA]</scope>
    <source>
        <strain evidence="1 2">RO10H11247</strain>
    </source>
</reference>
<proteinExistence type="predicted"/>
<name>A0A0L6VNW9_9BASI</name>
<dbReference type="EMBL" id="LAVV01003023">
    <property type="protein sequence ID" value="KNZ62418.1"/>
    <property type="molecule type" value="Genomic_DNA"/>
</dbReference>
<keyword evidence="2" id="KW-1185">Reference proteome</keyword>
<organism evidence="1 2">
    <name type="scientific">Puccinia sorghi</name>
    <dbReference type="NCBI Taxonomy" id="27349"/>
    <lineage>
        <taxon>Eukaryota</taxon>
        <taxon>Fungi</taxon>
        <taxon>Dikarya</taxon>
        <taxon>Basidiomycota</taxon>
        <taxon>Pucciniomycotina</taxon>
        <taxon>Pucciniomycetes</taxon>
        <taxon>Pucciniales</taxon>
        <taxon>Pucciniaceae</taxon>
        <taxon>Puccinia</taxon>
    </lineage>
</organism>
<comment type="caution">
    <text evidence="1">The sequence shown here is derived from an EMBL/GenBank/DDBJ whole genome shotgun (WGS) entry which is preliminary data.</text>
</comment>
<dbReference type="OrthoDB" id="439192at2759"/>
<gene>
    <name evidence="1" type="ORF">VP01_12721g1</name>
</gene>
<evidence type="ECO:0000313" key="2">
    <source>
        <dbReference type="Proteomes" id="UP000037035"/>
    </source>
</evidence>
<sequence>DFHSAEEDSTEDKTDVANLTLQVKPVKYSHFSEDPTTFRQAIHSENGTRWREAINTEIDCIEDHDVWVDHIACTCH</sequence>
<evidence type="ECO:0000313" key="1">
    <source>
        <dbReference type="EMBL" id="KNZ62418.1"/>
    </source>
</evidence>
<accession>A0A0L6VNW9</accession>